<dbReference type="AlphaFoldDB" id="A0A444UQ56"/>
<evidence type="ECO:0000256" key="1">
    <source>
        <dbReference type="SAM" id="MobiDB-lite"/>
    </source>
</evidence>
<comment type="caution">
    <text evidence="2">The sequence shown here is derived from an EMBL/GenBank/DDBJ whole genome shotgun (WGS) entry which is preliminary data.</text>
</comment>
<evidence type="ECO:0000313" key="2">
    <source>
        <dbReference type="EMBL" id="RXM37294.1"/>
    </source>
</evidence>
<sequence length="283" mass="31345">MYITKTSPGTHTSVMRTEATHNFSKFHKSIDQWLLHECNSCPLDGQVVYNTLTWNNMISKEKAKKILLNHSRQEDQLQQELFIPGIGISIKRTGITGGYSQPGQDKLQDQSGKSPGHASEWFRSLQLNGMPLYGTSDDRLASGYHESPSEVSLIQQKCYSSGSIKTEHVSERSAVSADTSVRIINRAYNEKHAPVEGTRNSAVRGRPKRGLSGSAVCPASPENVFVGLNVLSKDCMVQGRDVGHPGRATSHKRVNYRRPRYNSVKAAVTDEALTMEGIHLHTK</sequence>
<keyword evidence="3" id="KW-1185">Reference proteome</keyword>
<organism evidence="2 3">
    <name type="scientific">Acipenser ruthenus</name>
    <name type="common">Sterlet sturgeon</name>
    <dbReference type="NCBI Taxonomy" id="7906"/>
    <lineage>
        <taxon>Eukaryota</taxon>
        <taxon>Metazoa</taxon>
        <taxon>Chordata</taxon>
        <taxon>Craniata</taxon>
        <taxon>Vertebrata</taxon>
        <taxon>Euteleostomi</taxon>
        <taxon>Actinopterygii</taxon>
        <taxon>Chondrostei</taxon>
        <taxon>Acipenseriformes</taxon>
        <taxon>Acipenseridae</taxon>
        <taxon>Acipenser</taxon>
    </lineage>
</organism>
<evidence type="ECO:0000313" key="3">
    <source>
        <dbReference type="Proteomes" id="UP000289886"/>
    </source>
</evidence>
<dbReference type="EMBL" id="SCEB01214071">
    <property type="protein sequence ID" value="RXM37294.1"/>
    <property type="molecule type" value="Genomic_DNA"/>
</dbReference>
<feature type="compositionally biased region" description="Polar residues" evidence="1">
    <location>
        <begin position="98"/>
        <end position="113"/>
    </location>
</feature>
<name>A0A444UQ56_ACIRT</name>
<proteinExistence type="predicted"/>
<gene>
    <name evidence="2" type="ORF">EOD39_3125</name>
</gene>
<accession>A0A444UQ56</accession>
<feature type="region of interest" description="Disordered" evidence="1">
    <location>
        <begin position="97"/>
        <end position="118"/>
    </location>
</feature>
<dbReference type="Proteomes" id="UP000289886">
    <property type="component" value="Unassembled WGS sequence"/>
</dbReference>
<feature type="region of interest" description="Disordered" evidence="1">
    <location>
        <begin position="192"/>
        <end position="214"/>
    </location>
</feature>
<reference evidence="2 3" key="1">
    <citation type="submission" date="2019-01" db="EMBL/GenBank/DDBJ databases">
        <title>Draft Genome and Complete Hox-Cluster Characterization of the Sterlet Sturgeon (Acipenser ruthenus).</title>
        <authorList>
            <person name="Wei Q."/>
        </authorList>
    </citation>
    <scope>NUCLEOTIDE SEQUENCE [LARGE SCALE GENOMIC DNA]</scope>
    <source>
        <strain evidence="2">WHYD16114868_AA</strain>
        <tissue evidence="2">Blood</tissue>
    </source>
</reference>
<protein>
    <submittedName>
        <fullName evidence="2">E3 ubiquitin-protein ligase ZSWIM2</fullName>
    </submittedName>
</protein>